<reference evidence="2" key="1">
    <citation type="submission" date="2021-02" db="EMBL/GenBank/DDBJ databases">
        <authorList>
            <person name="Dougan E. K."/>
            <person name="Rhodes N."/>
            <person name="Thang M."/>
            <person name="Chan C."/>
        </authorList>
    </citation>
    <scope>NUCLEOTIDE SEQUENCE</scope>
</reference>
<comment type="caution">
    <text evidence="2">The sequence shown here is derived from an EMBL/GenBank/DDBJ whole genome shotgun (WGS) entry which is preliminary data.</text>
</comment>
<evidence type="ECO:0008006" key="4">
    <source>
        <dbReference type="Google" id="ProtNLM"/>
    </source>
</evidence>
<protein>
    <recommendedName>
        <fullName evidence="4">ParB/Sulfiredoxin domain-containing protein</fullName>
    </recommendedName>
</protein>
<dbReference type="AlphaFoldDB" id="A0A812HSW2"/>
<dbReference type="OrthoDB" id="10620090at2759"/>
<name>A0A812HSW2_9DINO</name>
<proteinExistence type="predicted"/>
<gene>
    <name evidence="2" type="ORF">SNAT2548_LOCUS1945</name>
</gene>
<accession>A0A812HSW2</accession>
<dbReference type="EMBL" id="CAJNDS010000112">
    <property type="protein sequence ID" value="CAE6960823.1"/>
    <property type="molecule type" value="Genomic_DNA"/>
</dbReference>
<feature type="chain" id="PRO_5032382492" description="ParB/Sulfiredoxin domain-containing protein" evidence="1">
    <location>
        <begin position="24"/>
        <end position="263"/>
    </location>
</feature>
<organism evidence="2 3">
    <name type="scientific">Symbiodinium natans</name>
    <dbReference type="NCBI Taxonomy" id="878477"/>
    <lineage>
        <taxon>Eukaryota</taxon>
        <taxon>Sar</taxon>
        <taxon>Alveolata</taxon>
        <taxon>Dinophyceae</taxon>
        <taxon>Suessiales</taxon>
        <taxon>Symbiodiniaceae</taxon>
        <taxon>Symbiodinium</taxon>
    </lineage>
</organism>
<sequence length="263" mass="29908">MHLWFRCQARILAIAGLCLLCSGQALPAVPAGWMLTRPQKQDLTKWPECNRQPNFERWLRSFHTVQKPWHLALDGVASEEDSCIWIHDVVEMLLRKPRDPKVISVLEVCHKPMHHQGSSGLEDATGSYCDDPDFDVMDEGRWERACPLVPGIVAEGALNPCASRFRMIDGRHRICKLKMETNMAISHAPFFVLNETEVLSLVVPNCSEDSAGPPTKLRWEDFEDAWHHILNDRQAGETRVDSVVLEFVRASLPTVLRRAPEEL</sequence>
<dbReference type="Proteomes" id="UP000604046">
    <property type="component" value="Unassembled WGS sequence"/>
</dbReference>
<keyword evidence="3" id="KW-1185">Reference proteome</keyword>
<feature type="signal peptide" evidence="1">
    <location>
        <begin position="1"/>
        <end position="23"/>
    </location>
</feature>
<evidence type="ECO:0000313" key="3">
    <source>
        <dbReference type="Proteomes" id="UP000604046"/>
    </source>
</evidence>
<keyword evidence="1" id="KW-0732">Signal</keyword>
<evidence type="ECO:0000313" key="2">
    <source>
        <dbReference type="EMBL" id="CAE6960823.1"/>
    </source>
</evidence>
<evidence type="ECO:0000256" key="1">
    <source>
        <dbReference type="SAM" id="SignalP"/>
    </source>
</evidence>